<organism evidence="2 3">
    <name type="scientific">Candidatus Regiella insecticola</name>
    <dbReference type="NCBI Taxonomy" id="138073"/>
    <lineage>
        <taxon>Bacteria</taxon>
        <taxon>Pseudomonadati</taxon>
        <taxon>Pseudomonadota</taxon>
        <taxon>Gammaproteobacteria</taxon>
        <taxon>Enterobacterales</taxon>
        <taxon>Enterobacteriaceae</taxon>
        <taxon>aphid secondary symbionts</taxon>
        <taxon>Candidatus Regiella</taxon>
    </lineage>
</organism>
<proteinExistence type="predicted"/>
<sequence length="45" mass="5211">MPQKRSVFIKQQVYRSKYLKPNALSLNGSSNLTTEKPNNKIYTHS</sequence>
<evidence type="ECO:0000313" key="2">
    <source>
        <dbReference type="EMBL" id="GFN47294.1"/>
    </source>
</evidence>
<dbReference type="EMBL" id="BLXO01000008">
    <property type="protein sequence ID" value="GFN47294.1"/>
    <property type="molecule type" value="Genomic_DNA"/>
</dbReference>
<feature type="region of interest" description="Disordered" evidence="1">
    <location>
        <begin position="24"/>
        <end position="45"/>
    </location>
</feature>
<protein>
    <submittedName>
        <fullName evidence="2">Uncharacterized protein</fullName>
    </submittedName>
</protein>
<dbReference type="AlphaFoldDB" id="A0A6L2ZSH3"/>
<name>A0A6L2ZSH3_9ENTR</name>
<reference evidence="2 3" key="1">
    <citation type="submission" date="2020-06" db="EMBL/GenBank/DDBJ databases">
        <title>The genome sequence of Candidatus Regiella insecticola strain Tut.</title>
        <authorList>
            <person name="Nikoh N."/>
            <person name="Tsuchida T."/>
            <person name="Koga R."/>
            <person name="Oshima K."/>
            <person name="Hattori M."/>
            <person name="Fukatsu T."/>
        </authorList>
    </citation>
    <scope>NUCLEOTIDE SEQUENCE [LARGE SCALE GENOMIC DNA]</scope>
    <source>
        <strain evidence="2 3">Tut</strain>
    </source>
</reference>
<evidence type="ECO:0000313" key="3">
    <source>
        <dbReference type="Proteomes" id="UP000504714"/>
    </source>
</evidence>
<dbReference type="Proteomes" id="UP000504714">
    <property type="component" value="Unassembled WGS sequence"/>
</dbReference>
<comment type="caution">
    <text evidence="2">The sequence shown here is derived from an EMBL/GenBank/DDBJ whole genome shotgun (WGS) entry which is preliminary data.</text>
</comment>
<gene>
    <name evidence="2" type="ORF">RINTU1_33030</name>
</gene>
<evidence type="ECO:0000256" key="1">
    <source>
        <dbReference type="SAM" id="MobiDB-lite"/>
    </source>
</evidence>
<accession>A0A6L2ZSH3</accession>